<keyword evidence="2" id="KW-1185">Reference proteome</keyword>
<name>M7NGY3_9BACT</name>
<organism evidence="1 2">
    <name type="scientific">Cesiribacter andamanensis AMV16</name>
    <dbReference type="NCBI Taxonomy" id="1279009"/>
    <lineage>
        <taxon>Bacteria</taxon>
        <taxon>Pseudomonadati</taxon>
        <taxon>Bacteroidota</taxon>
        <taxon>Cytophagia</taxon>
        <taxon>Cytophagales</taxon>
        <taxon>Cesiribacteraceae</taxon>
        <taxon>Cesiribacter</taxon>
    </lineage>
</organism>
<dbReference type="EMBL" id="AODQ01000146">
    <property type="protein sequence ID" value="EMR01100.1"/>
    <property type="molecule type" value="Genomic_DNA"/>
</dbReference>
<dbReference type="Proteomes" id="UP000011910">
    <property type="component" value="Unassembled WGS sequence"/>
</dbReference>
<comment type="caution">
    <text evidence="1">The sequence shown here is derived from an EMBL/GenBank/DDBJ whole genome shotgun (WGS) entry which is preliminary data.</text>
</comment>
<dbReference type="RefSeq" id="WP_009197150.1">
    <property type="nucleotide sequence ID" value="NZ_AODQ01000146.1"/>
</dbReference>
<proteinExistence type="predicted"/>
<gene>
    <name evidence="1" type="ORF">ADICEAN_03771</name>
</gene>
<protein>
    <submittedName>
        <fullName evidence="1">Uncharacterized protein</fullName>
    </submittedName>
</protein>
<accession>M7NGY3</accession>
<evidence type="ECO:0000313" key="2">
    <source>
        <dbReference type="Proteomes" id="UP000011910"/>
    </source>
</evidence>
<evidence type="ECO:0000313" key="1">
    <source>
        <dbReference type="EMBL" id="EMR01100.1"/>
    </source>
</evidence>
<reference evidence="1 2" key="1">
    <citation type="journal article" date="2013" name="Genome Announc.">
        <title>Draft Genome Sequence of Cesiribacter andamanensis Strain AMV16T, Isolated from a Soil Sample from a Mud Volcano in the Andaman Islands, India.</title>
        <authorList>
            <person name="Shivaji S."/>
            <person name="Ara S."/>
            <person name="Begum Z."/>
            <person name="Srinivas T.N."/>
            <person name="Singh A."/>
            <person name="Kumar Pinnaka A."/>
        </authorList>
    </citation>
    <scope>NUCLEOTIDE SEQUENCE [LARGE SCALE GENOMIC DNA]</scope>
    <source>
        <strain evidence="1 2">AMV16</strain>
    </source>
</reference>
<sequence length="88" mass="9542">MKLLHKQRHAVDGQAVDFIFLEDADFRTLIQGSPHRFVSDYQEADIAVVLVGYPSLTSVAPEGINFSVGLLGELYASETPVSPLPGQA</sequence>
<dbReference type="AlphaFoldDB" id="M7NGY3"/>
<dbReference type="OrthoDB" id="9892497at2"/>